<evidence type="ECO:0000256" key="5">
    <source>
        <dbReference type="ARBA" id="ARBA00022989"/>
    </source>
</evidence>
<protein>
    <submittedName>
        <fullName evidence="9">NitT/TauT family transport system permease protein</fullName>
    </submittedName>
</protein>
<reference evidence="10" key="1">
    <citation type="submission" date="2016-12" db="EMBL/GenBank/DDBJ databases">
        <authorList>
            <person name="Varghese N."/>
            <person name="Submissions S."/>
        </authorList>
    </citation>
    <scope>NUCLEOTIDE SEQUENCE [LARGE SCALE GENOMIC DNA]</scope>
    <source>
        <strain evidence="10">DSM 13020</strain>
    </source>
</reference>
<dbReference type="PROSITE" id="PS50928">
    <property type="entry name" value="ABC_TM1"/>
    <property type="match status" value="1"/>
</dbReference>
<keyword evidence="2 7" id="KW-0813">Transport</keyword>
<dbReference type="SUPFAM" id="SSF161098">
    <property type="entry name" value="MetI-like"/>
    <property type="match status" value="1"/>
</dbReference>
<evidence type="ECO:0000313" key="9">
    <source>
        <dbReference type="EMBL" id="SHN56320.1"/>
    </source>
</evidence>
<dbReference type="Pfam" id="PF00528">
    <property type="entry name" value="BPD_transp_1"/>
    <property type="match status" value="1"/>
</dbReference>
<feature type="transmembrane region" description="Helical" evidence="7">
    <location>
        <begin position="120"/>
        <end position="139"/>
    </location>
</feature>
<comment type="similarity">
    <text evidence="7">Belongs to the binding-protein-dependent transport system permease family.</text>
</comment>
<feature type="transmembrane region" description="Helical" evidence="7">
    <location>
        <begin position="58"/>
        <end position="80"/>
    </location>
</feature>
<evidence type="ECO:0000256" key="2">
    <source>
        <dbReference type="ARBA" id="ARBA00022448"/>
    </source>
</evidence>
<evidence type="ECO:0000256" key="4">
    <source>
        <dbReference type="ARBA" id="ARBA00022692"/>
    </source>
</evidence>
<gene>
    <name evidence="9" type="ORF">SAMN02745226_00757</name>
</gene>
<evidence type="ECO:0000256" key="1">
    <source>
        <dbReference type="ARBA" id="ARBA00004651"/>
    </source>
</evidence>
<dbReference type="RefSeq" id="WP_084634346.1">
    <property type="nucleotide sequence ID" value="NZ_FRDJ01000003.1"/>
</dbReference>
<accession>A0A1M7SCV5</accession>
<feature type="transmembrane region" description="Helical" evidence="7">
    <location>
        <begin position="7"/>
        <end position="25"/>
    </location>
</feature>
<dbReference type="EMBL" id="FRDJ01000003">
    <property type="protein sequence ID" value="SHN56320.1"/>
    <property type="molecule type" value="Genomic_DNA"/>
</dbReference>
<dbReference type="InterPro" id="IPR000515">
    <property type="entry name" value="MetI-like"/>
</dbReference>
<keyword evidence="10" id="KW-1185">Reference proteome</keyword>
<proteinExistence type="inferred from homology"/>
<dbReference type="Gene3D" id="1.10.3720.10">
    <property type="entry name" value="MetI-like"/>
    <property type="match status" value="1"/>
</dbReference>
<name>A0A1M7SCV5_FERGO</name>
<feature type="transmembrane region" description="Helical" evidence="7">
    <location>
        <begin position="160"/>
        <end position="181"/>
    </location>
</feature>
<dbReference type="GO" id="GO:0005886">
    <property type="term" value="C:plasma membrane"/>
    <property type="evidence" value="ECO:0007669"/>
    <property type="project" value="UniProtKB-SubCell"/>
</dbReference>
<feature type="transmembrane region" description="Helical" evidence="7">
    <location>
        <begin position="92"/>
        <end position="114"/>
    </location>
</feature>
<evidence type="ECO:0000256" key="3">
    <source>
        <dbReference type="ARBA" id="ARBA00022475"/>
    </source>
</evidence>
<sequence length="248" mass="27819">MRTFLKYVFGLFVIFFTWWLLSYIINSDLILPRPPLVLKTMALELMRLGVLDSLGSTLLKVIVVLISTVTVGVFIGFIIGLNETLCNMFRPLILVVQAIPIITWLALVMFIWGIGWTGPVVVSILSLLPHAILSTAVGIQTTDRKLLEMARVYKVSRKKVVKDIYLGSILPQFLSAIQVIFGNVWKVVVVSEYMCGDNGIGVLIAWARQSVSVEKVYAYTAIIIIIGLTVENFVNRFIKNALKNWELV</sequence>
<dbReference type="GO" id="GO:0055085">
    <property type="term" value="P:transmembrane transport"/>
    <property type="evidence" value="ECO:0007669"/>
    <property type="project" value="InterPro"/>
</dbReference>
<dbReference type="PANTHER" id="PTHR30151">
    <property type="entry name" value="ALKANE SULFONATE ABC TRANSPORTER-RELATED, MEMBRANE SUBUNIT"/>
    <property type="match status" value="1"/>
</dbReference>
<evidence type="ECO:0000259" key="8">
    <source>
        <dbReference type="PROSITE" id="PS50928"/>
    </source>
</evidence>
<dbReference type="InterPro" id="IPR035906">
    <property type="entry name" value="MetI-like_sf"/>
</dbReference>
<organism evidence="9 10">
    <name type="scientific">Fervidobacterium gondwanense DSM 13020</name>
    <dbReference type="NCBI Taxonomy" id="1121883"/>
    <lineage>
        <taxon>Bacteria</taxon>
        <taxon>Thermotogati</taxon>
        <taxon>Thermotogota</taxon>
        <taxon>Thermotogae</taxon>
        <taxon>Thermotogales</taxon>
        <taxon>Fervidobacteriaceae</taxon>
        <taxon>Fervidobacterium</taxon>
    </lineage>
</organism>
<keyword evidence="5 7" id="KW-1133">Transmembrane helix</keyword>
<dbReference type="OrthoDB" id="9796361at2"/>
<keyword evidence="4 7" id="KW-0812">Transmembrane</keyword>
<dbReference type="AlphaFoldDB" id="A0A1M7SCV5"/>
<feature type="transmembrane region" description="Helical" evidence="7">
    <location>
        <begin position="216"/>
        <end position="234"/>
    </location>
</feature>
<keyword evidence="3" id="KW-1003">Cell membrane</keyword>
<feature type="domain" description="ABC transmembrane type-1" evidence="8">
    <location>
        <begin position="54"/>
        <end position="234"/>
    </location>
</feature>
<dbReference type="CDD" id="cd06261">
    <property type="entry name" value="TM_PBP2"/>
    <property type="match status" value="1"/>
</dbReference>
<evidence type="ECO:0000313" key="10">
    <source>
        <dbReference type="Proteomes" id="UP000184207"/>
    </source>
</evidence>
<dbReference type="PANTHER" id="PTHR30151:SF38">
    <property type="entry name" value="ALIPHATIC SULFONATES TRANSPORT PERMEASE PROTEIN SSUC-RELATED"/>
    <property type="match status" value="1"/>
</dbReference>
<keyword evidence="6 7" id="KW-0472">Membrane</keyword>
<comment type="subcellular location">
    <subcellularLocation>
        <location evidence="1 7">Cell membrane</location>
        <topology evidence="1 7">Multi-pass membrane protein</topology>
    </subcellularLocation>
</comment>
<dbReference type="STRING" id="1121883.SAMN02745226_00757"/>
<evidence type="ECO:0000256" key="6">
    <source>
        <dbReference type="ARBA" id="ARBA00023136"/>
    </source>
</evidence>
<evidence type="ECO:0000256" key="7">
    <source>
        <dbReference type="RuleBase" id="RU363032"/>
    </source>
</evidence>
<dbReference type="Proteomes" id="UP000184207">
    <property type="component" value="Unassembled WGS sequence"/>
</dbReference>